<dbReference type="GO" id="GO:0016787">
    <property type="term" value="F:hydrolase activity"/>
    <property type="evidence" value="ECO:0007669"/>
    <property type="project" value="UniProtKB-KW"/>
</dbReference>
<reference evidence="3 4" key="1">
    <citation type="journal article" date="2016" name="Nat. Commun.">
        <title>Thousands of microbial genomes shed light on interconnected biogeochemical processes in an aquifer system.</title>
        <authorList>
            <person name="Anantharaman K."/>
            <person name="Brown C.T."/>
            <person name="Hug L.A."/>
            <person name="Sharon I."/>
            <person name="Castelle C.J."/>
            <person name="Probst A.J."/>
            <person name="Thomas B.C."/>
            <person name="Singh A."/>
            <person name="Wilkins M.J."/>
            <person name="Karaoz U."/>
            <person name="Brodie E.L."/>
            <person name="Williams K.H."/>
            <person name="Hubbard S.S."/>
            <person name="Banfield J.F."/>
        </authorList>
    </citation>
    <scope>NUCLEOTIDE SEQUENCE [LARGE SCALE GENOMIC DNA]</scope>
</reference>
<dbReference type="STRING" id="1801770.A3A01_01625"/>
<dbReference type="AlphaFoldDB" id="A0A1F6WW79"/>
<sequence length="157" mass="18084">MPHIHEKIDFTVEVFIVHKNKVLLRIHDKYGIWLSIGGHIELHENPVEAAIREVKEEVGLDIKIIGDAHGPLSGKKENRNYTYLIPPRYLGRHPVSNNHEHIAFVYFATADTYVIAESISAHERSNARWVSMEELEKMDLVPNIYFYATEALKELGK</sequence>
<feature type="domain" description="Nudix hydrolase" evidence="2">
    <location>
        <begin position="7"/>
        <end position="153"/>
    </location>
</feature>
<dbReference type="PROSITE" id="PS00893">
    <property type="entry name" value="NUDIX_BOX"/>
    <property type="match status" value="1"/>
</dbReference>
<gene>
    <name evidence="3" type="ORF">A3A01_01625</name>
</gene>
<keyword evidence="1" id="KW-0378">Hydrolase</keyword>
<evidence type="ECO:0000259" key="2">
    <source>
        <dbReference type="PROSITE" id="PS51462"/>
    </source>
</evidence>
<name>A0A1F6WW79_9BACT</name>
<protein>
    <recommendedName>
        <fullName evidence="2">Nudix hydrolase domain-containing protein</fullName>
    </recommendedName>
</protein>
<dbReference type="PANTHER" id="PTHR43736">
    <property type="entry name" value="ADP-RIBOSE PYROPHOSPHATASE"/>
    <property type="match status" value="1"/>
</dbReference>
<dbReference type="SUPFAM" id="SSF55811">
    <property type="entry name" value="Nudix"/>
    <property type="match status" value="1"/>
</dbReference>
<evidence type="ECO:0000313" key="4">
    <source>
        <dbReference type="Proteomes" id="UP000179352"/>
    </source>
</evidence>
<dbReference type="InterPro" id="IPR020084">
    <property type="entry name" value="NUDIX_hydrolase_CS"/>
</dbReference>
<comment type="caution">
    <text evidence="3">The sequence shown here is derived from an EMBL/GenBank/DDBJ whole genome shotgun (WGS) entry which is preliminary data.</text>
</comment>
<dbReference type="PANTHER" id="PTHR43736:SF1">
    <property type="entry name" value="DIHYDRONEOPTERIN TRIPHOSPHATE DIPHOSPHATASE"/>
    <property type="match status" value="1"/>
</dbReference>
<evidence type="ECO:0000313" key="3">
    <source>
        <dbReference type="EMBL" id="OGI86128.1"/>
    </source>
</evidence>
<evidence type="ECO:0000256" key="1">
    <source>
        <dbReference type="ARBA" id="ARBA00022801"/>
    </source>
</evidence>
<dbReference type="Proteomes" id="UP000179352">
    <property type="component" value="Unassembled WGS sequence"/>
</dbReference>
<accession>A0A1F6WW79</accession>
<dbReference type="PROSITE" id="PS51462">
    <property type="entry name" value="NUDIX"/>
    <property type="match status" value="1"/>
</dbReference>
<dbReference type="Gene3D" id="3.90.79.10">
    <property type="entry name" value="Nucleoside Triphosphate Pyrophosphohydrolase"/>
    <property type="match status" value="1"/>
</dbReference>
<dbReference type="EMBL" id="MFUU01000010">
    <property type="protein sequence ID" value="OGI86128.1"/>
    <property type="molecule type" value="Genomic_DNA"/>
</dbReference>
<proteinExistence type="predicted"/>
<organism evidence="3 4">
    <name type="scientific">Candidatus Nomurabacteria bacterium RIFCSPLOWO2_01_FULL_39_17</name>
    <dbReference type="NCBI Taxonomy" id="1801770"/>
    <lineage>
        <taxon>Bacteria</taxon>
        <taxon>Candidatus Nomuraibacteriota</taxon>
    </lineage>
</organism>
<dbReference type="InterPro" id="IPR000086">
    <property type="entry name" value="NUDIX_hydrolase_dom"/>
</dbReference>
<dbReference type="InterPro" id="IPR015797">
    <property type="entry name" value="NUDIX_hydrolase-like_dom_sf"/>
</dbReference>
<dbReference type="Pfam" id="PF00293">
    <property type="entry name" value="NUDIX"/>
    <property type="match status" value="1"/>
</dbReference>